<dbReference type="Proteomes" id="UP000008143">
    <property type="component" value="Chromosome 8"/>
</dbReference>
<dbReference type="InterPro" id="IPR034325">
    <property type="entry name" value="S-100_dom"/>
</dbReference>
<dbReference type="AlphaFoldDB" id="A0A803JXX9"/>
<evidence type="ECO:0000313" key="7">
    <source>
        <dbReference type="Proteomes" id="UP000008143"/>
    </source>
</evidence>
<reference evidence="6" key="2">
    <citation type="submission" date="2021-03" db="UniProtKB">
        <authorList>
            <consortium name="Ensembl"/>
        </authorList>
    </citation>
    <scope>IDENTIFICATION</scope>
</reference>
<dbReference type="RefSeq" id="XP_031747446.1">
    <property type="nucleotide sequence ID" value="XM_031891586.1"/>
</dbReference>
<dbReference type="InterPro" id="IPR018247">
    <property type="entry name" value="EF_Hand_1_Ca_BS"/>
</dbReference>
<dbReference type="Xenbase" id="XB-GENE-29099367">
    <property type="gene designation" value="s100a16"/>
</dbReference>
<accession>A0A803JXX9</accession>
<keyword evidence="3" id="KW-0677">Repeat</keyword>
<dbReference type="PANTHER" id="PTHR11639">
    <property type="entry name" value="S100 CALCIUM-BINDING PROTEIN"/>
    <property type="match status" value="1"/>
</dbReference>
<keyword evidence="2" id="KW-0479">Metal-binding</keyword>
<dbReference type="SUPFAM" id="SSF47473">
    <property type="entry name" value="EF-hand"/>
    <property type="match status" value="1"/>
</dbReference>
<name>A0A803JXX9_XENTR</name>
<dbReference type="GeneID" id="100494945"/>
<dbReference type="GO" id="GO:0046914">
    <property type="term" value="F:transition metal ion binding"/>
    <property type="evidence" value="ECO:0007669"/>
    <property type="project" value="InterPro"/>
</dbReference>
<dbReference type="GO" id="GO:0048471">
    <property type="term" value="C:perinuclear region of cytoplasm"/>
    <property type="evidence" value="ECO:0000318"/>
    <property type="project" value="GO_Central"/>
</dbReference>
<dbReference type="KEGG" id="xtr:100494945"/>
<dbReference type="CDD" id="cd00213">
    <property type="entry name" value="S-100"/>
    <property type="match status" value="1"/>
</dbReference>
<dbReference type="AGR" id="Xenbase:XB-GENE-29099367"/>
<evidence type="ECO:0000313" key="9">
    <source>
        <dbReference type="Xenbase" id="XB-GENE-29099367"/>
    </source>
</evidence>
<evidence type="ECO:0000256" key="4">
    <source>
        <dbReference type="ARBA" id="ARBA00022837"/>
    </source>
</evidence>
<reference evidence="8" key="3">
    <citation type="submission" date="2025-04" db="UniProtKB">
        <authorList>
            <consortium name="RefSeq"/>
        </authorList>
    </citation>
    <scope>IDENTIFICATION</scope>
    <source>
        <strain evidence="8">Nigerian</strain>
        <tissue evidence="8">Liver and blood</tissue>
    </source>
</reference>
<dbReference type="InterPro" id="IPR011992">
    <property type="entry name" value="EF-hand-dom_pair"/>
</dbReference>
<dbReference type="InterPro" id="IPR001751">
    <property type="entry name" value="S100/CaBP7/8-like_CS"/>
</dbReference>
<keyword evidence="7" id="KW-1185">Reference proteome</keyword>
<evidence type="ECO:0000256" key="2">
    <source>
        <dbReference type="ARBA" id="ARBA00022723"/>
    </source>
</evidence>
<evidence type="ECO:0000259" key="5">
    <source>
        <dbReference type="PROSITE" id="PS50222"/>
    </source>
</evidence>
<dbReference type="Gene3D" id="1.10.238.10">
    <property type="entry name" value="EF-hand"/>
    <property type="match status" value="1"/>
</dbReference>
<organism evidence="6">
    <name type="scientific">Xenopus tropicalis</name>
    <name type="common">Western clawed frog</name>
    <name type="synonym">Silurana tropicalis</name>
    <dbReference type="NCBI Taxonomy" id="8364"/>
    <lineage>
        <taxon>Eukaryota</taxon>
        <taxon>Metazoa</taxon>
        <taxon>Chordata</taxon>
        <taxon>Craniata</taxon>
        <taxon>Vertebrata</taxon>
        <taxon>Euteleostomi</taxon>
        <taxon>Amphibia</taxon>
        <taxon>Batrachia</taxon>
        <taxon>Anura</taxon>
        <taxon>Pipoidea</taxon>
        <taxon>Pipidae</taxon>
        <taxon>Xenopodinae</taxon>
        <taxon>Xenopus</taxon>
        <taxon>Silurana</taxon>
    </lineage>
</organism>
<dbReference type="OMA" id="YIANSMS"/>
<dbReference type="InterPro" id="IPR002048">
    <property type="entry name" value="EF_hand_dom"/>
</dbReference>
<dbReference type="Pfam" id="PF01023">
    <property type="entry name" value="S_100"/>
    <property type="match status" value="1"/>
</dbReference>
<feature type="domain" description="EF-hand" evidence="5">
    <location>
        <begin position="123"/>
        <end position="158"/>
    </location>
</feature>
<dbReference type="InterPro" id="IPR013787">
    <property type="entry name" value="S100_Ca-bd_sub"/>
</dbReference>
<evidence type="ECO:0000256" key="3">
    <source>
        <dbReference type="ARBA" id="ARBA00022737"/>
    </source>
</evidence>
<dbReference type="PROSITE" id="PS00018">
    <property type="entry name" value="EF_HAND_1"/>
    <property type="match status" value="1"/>
</dbReference>
<dbReference type="PROSITE" id="PS00303">
    <property type="entry name" value="S100_CABP"/>
    <property type="match status" value="1"/>
</dbReference>
<sequence>MCGGGIQSFLLSGAGSVVKPFAPESLSHSALCSPRGGSYVRSLARLCTGGNMQFVRSIQCLHGSAQCPPHMASGCSKLESAIEVLVQNFYVYAEKKGKQDKMNKKEFRKMVTQELQHVLTNTQNKEAANKLIQSLDADEDGKISFDEYWTLIGEIAKKLSMQMATQCQEGR</sequence>
<dbReference type="PROSITE" id="PS50222">
    <property type="entry name" value="EF_HAND_2"/>
    <property type="match status" value="1"/>
</dbReference>
<dbReference type="GeneTree" id="ENSGT00390000000920"/>
<evidence type="ECO:0000313" key="8">
    <source>
        <dbReference type="RefSeq" id="XP_031747446.1"/>
    </source>
</evidence>
<dbReference type="OrthoDB" id="8961427at2759"/>
<dbReference type="SMART" id="SM01394">
    <property type="entry name" value="S_100"/>
    <property type="match status" value="1"/>
</dbReference>
<dbReference type="GO" id="GO:0048306">
    <property type="term" value="F:calcium-dependent protein binding"/>
    <property type="evidence" value="ECO:0000318"/>
    <property type="project" value="GO_Central"/>
</dbReference>
<evidence type="ECO:0000256" key="1">
    <source>
        <dbReference type="ARBA" id="ARBA00007323"/>
    </source>
</evidence>
<reference evidence="6" key="1">
    <citation type="journal article" date="2010" name="Science">
        <title>The genome of the Western clawed frog Xenopus tropicalis.</title>
        <authorList>
            <person name="Hellsten U."/>
            <person name="Harland R.M."/>
            <person name="Gilchrist M.J."/>
            <person name="Hendrix D."/>
            <person name="Jurka J."/>
            <person name="Kapitonov V."/>
            <person name="Ovcharenko I."/>
            <person name="Putnam N.H."/>
            <person name="Shu S."/>
            <person name="Taher L."/>
            <person name="Blitz I.L."/>
            <person name="Blumberg B."/>
            <person name="Dichmann D.S."/>
            <person name="Dubchak I."/>
            <person name="Amaya E."/>
            <person name="Detter J.C."/>
            <person name="Fletcher R."/>
            <person name="Gerhard D.S."/>
            <person name="Goodstein D."/>
            <person name="Graves T."/>
            <person name="Grigoriev I.V."/>
            <person name="Grimwood J."/>
            <person name="Kawashima T."/>
            <person name="Lindquist E."/>
            <person name="Lucas S.M."/>
            <person name="Mead P.E."/>
            <person name="Mitros T."/>
            <person name="Ogino H."/>
            <person name="Ohta Y."/>
            <person name="Poliakov A.V."/>
            <person name="Pollet N."/>
            <person name="Robert J."/>
            <person name="Salamov A."/>
            <person name="Sater A.K."/>
            <person name="Schmutz J."/>
            <person name="Terry A."/>
            <person name="Vize P.D."/>
            <person name="Warren W.C."/>
            <person name="Wells D."/>
            <person name="Wills A."/>
            <person name="Wilson R.K."/>
            <person name="Zimmerman L.B."/>
            <person name="Zorn A.M."/>
            <person name="Grainger R."/>
            <person name="Grammer T."/>
            <person name="Khokha M.K."/>
            <person name="Richardson P.M."/>
            <person name="Rokhsar D.S."/>
        </authorList>
    </citation>
    <scope>NUCLEOTIDE SEQUENCE [LARGE SCALE GENOMIC DNA]</scope>
    <source>
        <strain evidence="6">Nigerian</strain>
    </source>
</reference>
<keyword evidence="4" id="KW-0106">Calcium</keyword>
<comment type="similarity">
    <text evidence="1">Belongs to the S-100 family.</text>
</comment>
<gene>
    <name evidence="6 8 9" type="primary">s100a16</name>
</gene>
<proteinExistence type="inferred from homology"/>
<dbReference type="Ensembl" id="ENSXETT00000120455">
    <property type="protein sequence ID" value="ENSXETP00000112881"/>
    <property type="gene ID" value="ENSXETG00000044368"/>
</dbReference>
<evidence type="ECO:0000313" key="6">
    <source>
        <dbReference type="Ensembl" id="ENSXETP00000112881"/>
    </source>
</evidence>
<dbReference type="CTD" id="140576"/>
<dbReference type="GO" id="GO:0005509">
    <property type="term" value="F:calcium ion binding"/>
    <property type="evidence" value="ECO:0000318"/>
    <property type="project" value="GO_Central"/>
</dbReference>
<dbReference type="GO" id="GO:0005615">
    <property type="term" value="C:extracellular space"/>
    <property type="evidence" value="ECO:0000318"/>
    <property type="project" value="GO_Central"/>
</dbReference>
<protein>
    <submittedName>
        <fullName evidence="8">Protein S100-A16 isoform X1</fullName>
    </submittedName>
    <submittedName>
        <fullName evidence="6">S100 calcium binding protein A16</fullName>
    </submittedName>
</protein>
<dbReference type="PANTHER" id="PTHR11639:SF76">
    <property type="entry name" value="PROTEIN S100-A16"/>
    <property type="match status" value="1"/>
</dbReference>